<name>A0A948TGY7_9GAMM</name>
<reference evidence="2" key="2">
    <citation type="submission" date="2021-04" db="EMBL/GenBank/DDBJ databases">
        <authorList>
            <person name="Gilroy R."/>
        </authorList>
    </citation>
    <scope>NUCLEOTIDE SEQUENCE</scope>
    <source>
        <strain evidence="2">378</strain>
    </source>
</reference>
<organism evidence="2 3">
    <name type="scientific">Candidatus Anaerobiospirillum pullicola</name>
    <dbReference type="NCBI Taxonomy" id="2838451"/>
    <lineage>
        <taxon>Bacteria</taxon>
        <taxon>Pseudomonadati</taxon>
        <taxon>Pseudomonadota</taxon>
        <taxon>Gammaproteobacteria</taxon>
        <taxon>Aeromonadales</taxon>
        <taxon>Succinivibrionaceae</taxon>
        <taxon>Anaerobiospirillum</taxon>
    </lineage>
</organism>
<accession>A0A948TGY7</accession>
<gene>
    <name evidence="2" type="ORF">H9847_07695</name>
</gene>
<sequence>MTEPKPQTTPKPEAESESEQDSAQAKNQVPTELQKKLKDLQANCQQLDQYEEQLLPYKPHPRAIDQTWVDLHELTVAQFDLETAKQELAQLQKLKDQGKPVEAEDLIDLDTSINGSLDQCVQDSITDLEDIARRHGLPEDLPQKIETVTEAIAKDGAYLIAKVAALRKQANQYDAELQKLWLYSEFVERL</sequence>
<feature type="compositionally biased region" description="Low complexity" evidence="1">
    <location>
        <begin position="1"/>
        <end position="11"/>
    </location>
</feature>
<proteinExistence type="predicted"/>
<protein>
    <submittedName>
        <fullName evidence="2">Uncharacterized protein</fullName>
    </submittedName>
</protein>
<feature type="region of interest" description="Disordered" evidence="1">
    <location>
        <begin position="1"/>
        <end position="36"/>
    </location>
</feature>
<comment type="caution">
    <text evidence="2">The sequence shown here is derived from an EMBL/GenBank/DDBJ whole genome shotgun (WGS) entry which is preliminary data.</text>
</comment>
<dbReference type="Proteomes" id="UP000733611">
    <property type="component" value="Unassembled WGS sequence"/>
</dbReference>
<dbReference type="AlphaFoldDB" id="A0A948TGY7"/>
<evidence type="ECO:0000313" key="3">
    <source>
        <dbReference type="Proteomes" id="UP000733611"/>
    </source>
</evidence>
<reference evidence="2" key="1">
    <citation type="journal article" date="2021" name="PeerJ">
        <title>Extensive microbial diversity within the chicken gut microbiome revealed by metagenomics and culture.</title>
        <authorList>
            <person name="Gilroy R."/>
            <person name="Ravi A."/>
            <person name="Getino M."/>
            <person name="Pursley I."/>
            <person name="Horton D.L."/>
            <person name="Alikhan N.F."/>
            <person name="Baker D."/>
            <person name="Gharbi K."/>
            <person name="Hall N."/>
            <person name="Watson M."/>
            <person name="Adriaenssens E.M."/>
            <person name="Foster-Nyarko E."/>
            <person name="Jarju S."/>
            <person name="Secka A."/>
            <person name="Antonio M."/>
            <person name="Oren A."/>
            <person name="Chaudhuri R.R."/>
            <person name="La Ragione R."/>
            <person name="Hildebrand F."/>
            <person name="Pallen M.J."/>
        </authorList>
    </citation>
    <scope>NUCLEOTIDE SEQUENCE</scope>
    <source>
        <strain evidence="2">378</strain>
    </source>
</reference>
<dbReference type="EMBL" id="JAHLFE010000158">
    <property type="protein sequence ID" value="MBU3844729.1"/>
    <property type="molecule type" value="Genomic_DNA"/>
</dbReference>
<evidence type="ECO:0000256" key="1">
    <source>
        <dbReference type="SAM" id="MobiDB-lite"/>
    </source>
</evidence>
<evidence type="ECO:0000313" key="2">
    <source>
        <dbReference type="EMBL" id="MBU3844729.1"/>
    </source>
</evidence>